<protein>
    <submittedName>
        <fullName evidence="1">Uncharacterized protein</fullName>
    </submittedName>
</protein>
<gene>
    <name evidence="1" type="ORF">A2264_02135</name>
</gene>
<reference evidence="1 2" key="1">
    <citation type="journal article" date="2016" name="Nat. Commun.">
        <title>Thousands of microbial genomes shed light on interconnected biogeochemical processes in an aquifer system.</title>
        <authorList>
            <person name="Anantharaman K."/>
            <person name="Brown C.T."/>
            <person name="Hug L.A."/>
            <person name="Sharon I."/>
            <person name="Castelle C.J."/>
            <person name="Probst A.J."/>
            <person name="Thomas B.C."/>
            <person name="Singh A."/>
            <person name="Wilkins M.J."/>
            <person name="Karaoz U."/>
            <person name="Brodie E.L."/>
            <person name="Williams K.H."/>
            <person name="Hubbard S.S."/>
            <person name="Banfield J.F."/>
        </authorList>
    </citation>
    <scope>NUCLEOTIDE SEQUENCE [LARGE SCALE GENOMIC DNA]</scope>
</reference>
<accession>A0A1F4VZR2</accession>
<evidence type="ECO:0000313" key="1">
    <source>
        <dbReference type="EMBL" id="OGC62652.1"/>
    </source>
</evidence>
<comment type="caution">
    <text evidence="1">The sequence shown here is derived from an EMBL/GenBank/DDBJ whole genome shotgun (WGS) entry which is preliminary data.</text>
</comment>
<evidence type="ECO:0000313" key="2">
    <source>
        <dbReference type="Proteomes" id="UP000176614"/>
    </source>
</evidence>
<proteinExistence type="predicted"/>
<name>A0A1F4VZR2_UNCKA</name>
<dbReference type="Proteomes" id="UP000176614">
    <property type="component" value="Unassembled WGS sequence"/>
</dbReference>
<dbReference type="AlphaFoldDB" id="A0A1F4VZR2"/>
<dbReference type="EMBL" id="MEVT01000014">
    <property type="protein sequence ID" value="OGC62652.1"/>
    <property type="molecule type" value="Genomic_DNA"/>
</dbReference>
<organism evidence="1 2">
    <name type="scientific">candidate division WWE3 bacterium RIFOXYA2_FULL_46_9</name>
    <dbReference type="NCBI Taxonomy" id="1802636"/>
    <lineage>
        <taxon>Bacteria</taxon>
        <taxon>Katanobacteria</taxon>
    </lineage>
</organism>
<sequence>MARYSITEKGLKTERCPAGALTLFQQVLRNIRQINTKEDFTLWLSDNSSYFVKFMGIDWELIGPLNRNVGEVITRLEEVEVLTGSRTESVPAWLYFVHQVVCYYALNKAGLYPMGLTQLLNFLVDKGYLQASD</sequence>